<feature type="compositionally biased region" description="Basic and acidic residues" evidence="2">
    <location>
        <begin position="949"/>
        <end position="984"/>
    </location>
</feature>
<feature type="region of interest" description="Disordered" evidence="2">
    <location>
        <begin position="796"/>
        <end position="815"/>
    </location>
</feature>
<proteinExistence type="predicted"/>
<keyword evidence="1" id="KW-0479">Metal-binding</keyword>
<feature type="compositionally biased region" description="Basic and acidic residues" evidence="2">
    <location>
        <begin position="878"/>
        <end position="920"/>
    </location>
</feature>
<keyword evidence="1" id="KW-0862">Zinc</keyword>
<evidence type="ECO:0000313" key="5">
    <source>
        <dbReference type="Proteomes" id="UP001172684"/>
    </source>
</evidence>
<gene>
    <name evidence="4" type="ORF">H2201_002907</name>
</gene>
<dbReference type="Proteomes" id="UP001172684">
    <property type="component" value="Unassembled WGS sequence"/>
</dbReference>
<dbReference type="PANTHER" id="PTHR46528">
    <property type="entry name" value="PROTEIN SON"/>
    <property type="match status" value="1"/>
</dbReference>
<feature type="compositionally biased region" description="Low complexity" evidence="2">
    <location>
        <begin position="1061"/>
        <end position="1071"/>
    </location>
</feature>
<feature type="compositionally biased region" description="Low complexity" evidence="2">
    <location>
        <begin position="88"/>
        <end position="103"/>
    </location>
</feature>
<feature type="compositionally biased region" description="Basic and acidic residues" evidence="2">
    <location>
        <begin position="1168"/>
        <end position="1194"/>
    </location>
</feature>
<evidence type="ECO:0000256" key="1">
    <source>
        <dbReference type="PROSITE-ProRule" id="PRU00175"/>
    </source>
</evidence>
<feature type="domain" description="RING-type" evidence="3">
    <location>
        <begin position="18"/>
        <end position="53"/>
    </location>
</feature>
<keyword evidence="5" id="KW-1185">Reference proteome</keyword>
<dbReference type="EMBL" id="JAPDRL010000015">
    <property type="protein sequence ID" value="KAJ9667072.1"/>
    <property type="molecule type" value="Genomic_DNA"/>
</dbReference>
<feature type="compositionally biased region" description="Basic and acidic residues" evidence="2">
    <location>
        <begin position="487"/>
        <end position="503"/>
    </location>
</feature>
<dbReference type="CDD" id="cd16620">
    <property type="entry name" value="vRING-HC-C4C4_RBBP6"/>
    <property type="match status" value="1"/>
</dbReference>
<reference evidence="4" key="1">
    <citation type="submission" date="2022-10" db="EMBL/GenBank/DDBJ databases">
        <title>Culturing micro-colonial fungi from biological soil crusts in the Mojave desert and describing Neophaeococcomyces mojavensis, and introducing the new genera and species Taxawa tesnikishii.</title>
        <authorList>
            <person name="Kurbessoian T."/>
            <person name="Stajich J.E."/>
        </authorList>
    </citation>
    <scope>NUCLEOTIDE SEQUENCE</scope>
    <source>
        <strain evidence="4">TK_1</strain>
    </source>
</reference>
<evidence type="ECO:0000256" key="2">
    <source>
        <dbReference type="SAM" id="MobiDB-lite"/>
    </source>
</evidence>
<feature type="compositionally biased region" description="Basic and acidic residues" evidence="2">
    <location>
        <begin position="930"/>
        <end position="942"/>
    </location>
</feature>
<dbReference type="SUPFAM" id="SSF57850">
    <property type="entry name" value="RING/U-box"/>
    <property type="match status" value="1"/>
</dbReference>
<keyword evidence="1" id="KW-0863">Zinc-finger</keyword>
<feature type="compositionally biased region" description="Low complexity" evidence="2">
    <location>
        <begin position="1106"/>
        <end position="1117"/>
    </location>
</feature>
<feature type="region of interest" description="Disordered" evidence="2">
    <location>
        <begin position="81"/>
        <end position="126"/>
    </location>
</feature>
<organism evidence="4 5">
    <name type="scientific">Coniosporium apollinis</name>
    <dbReference type="NCBI Taxonomy" id="61459"/>
    <lineage>
        <taxon>Eukaryota</taxon>
        <taxon>Fungi</taxon>
        <taxon>Dikarya</taxon>
        <taxon>Ascomycota</taxon>
        <taxon>Pezizomycotina</taxon>
        <taxon>Dothideomycetes</taxon>
        <taxon>Dothideomycetes incertae sedis</taxon>
        <taxon>Coniosporium</taxon>
    </lineage>
</organism>
<sequence>MDLASTLSMDEIPTKLRCAICNKLAINAFRLPCCDQSICETCQSSLPDSCPVCAHTPLAAEDCKPNKALRLTVKAFLKSEEKKRAVKPATPATPSAAETPTPAIVDPPTSAPGHPPQTEQSGKLSTPVVASIEEHAPAGEVFEGQTQLARREAASQPAAQDQTQEPEETKREVSVAQGATEAETADRQHTDPVIETQGAQDGVQSQRPDGSQDQNNMWAMNGGQGQQQMYGEGYGFDSSQAGYGDMGWNNASGFNPMMQMPMQNGTGGSWNNFSGMMGMPGMAMDPMSMQQGMFGGYGGQGMGMNGMNGMSMGMGYAGFGGGWNGQQMSGGDFGGAHAGYYPGGGYNQQSHQQGHFPPHQMHHQQFQKNNYQNQNRIQGQGAYHQRGYNRGYQGNVGPGQGHAHGQAQLEDRAPSRDPPQISGPDTQAQEPPSEDDPFFHQLPAELRNRRPSQAKSIDPASGDVPDTQEGKKSRPADTSEQAISAGTEKDVTAEGKLEGEVKSDTNAAPAEQGNATDNEPQNPDRGGQQVASESEQPGQEMPSQENTFMDQGLQQIQPIESIEYNDGPGMMMDPSGMSMDPTGMHMNHHSPAMYGAPGPMMNQQYPSQGMMHDFPARGRGRGGRRGGYGRGGFQHQYQDEFQGGFGGRGVKGAGFTANGTFGTEASMPVASARAAEFTVVTPQEPKGVGVEGAPTGPKAMREGHPNAGFRGRGGFLGTPGRGGIAASVTSEPSRVRSVNAHVQELDPVLARARAQDLARHLATTVASIVSDHPAYPPNPIHGNDDVNGATIGRLANTRTKTTSPPPKNQTNQETPTAATVLATNPSNPLAIAAAKIKIDTAPRARTETAAASTAAEDTANGTDIPSESSSRRKSRSEKHRDRDRERDKERDRERDKDRKTDYEREKERPREREKEKEKDRKRSRRGRSPSPHDHDYEAEDRHHRSSRSSRKDRDKDRDRDRDYERDHEPERERRRDRDRERETTTTKASLKPAEPSDLSISFSIKGRSRKIFQPTGTSTAMPPPSAPTGPSSTRREREREREREPPKGPAADRSKDRRRNSGAAPGSPPAAKETAVVEVREVTDPHALEREARNRERMLREEQRRLSSSLSLSSSTSTDRKRKSFGGAGAEDAEKPFAPPTGPSAERAKRARVDGGAGGRTGKRKVSVKYEDEVGDGDERMGRGEREREMGRWG</sequence>
<feature type="region of interest" description="Disordered" evidence="2">
    <location>
        <begin position="386"/>
        <end position="545"/>
    </location>
</feature>
<feature type="region of interest" description="Disordered" evidence="2">
    <location>
        <begin position="770"/>
        <end position="790"/>
    </location>
</feature>
<comment type="caution">
    <text evidence="4">The sequence shown here is derived from an EMBL/GenBank/DDBJ whole genome shotgun (WGS) entry which is preliminary data.</text>
</comment>
<feature type="compositionally biased region" description="Basic and acidic residues" evidence="2">
    <location>
        <begin position="468"/>
        <end position="477"/>
    </location>
</feature>
<protein>
    <recommendedName>
        <fullName evidence="3">RING-type domain-containing protein</fullName>
    </recommendedName>
</protein>
<evidence type="ECO:0000259" key="3">
    <source>
        <dbReference type="PROSITE" id="PS50089"/>
    </source>
</evidence>
<dbReference type="InterPro" id="IPR001841">
    <property type="entry name" value="Znf_RING"/>
</dbReference>
<dbReference type="PANTHER" id="PTHR46528:SF1">
    <property type="entry name" value="PROTEIN SON"/>
    <property type="match status" value="1"/>
</dbReference>
<evidence type="ECO:0000313" key="4">
    <source>
        <dbReference type="EMBL" id="KAJ9667072.1"/>
    </source>
</evidence>
<dbReference type="InterPro" id="IPR032922">
    <property type="entry name" value="SON"/>
</dbReference>
<name>A0ABQ9P3X0_9PEZI</name>
<feature type="compositionally biased region" description="Polar residues" evidence="2">
    <location>
        <begin position="529"/>
        <end position="545"/>
    </location>
</feature>
<dbReference type="Gene3D" id="3.30.40.10">
    <property type="entry name" value="Zinc/RING finger domain, C3HC4 (zinc finger)"/>
    <property type="match status" value="1"/>
</dbReference>
<accession>A0ABQ9P3X0</accession>
<feature type="region of interest" description="Disordered" evidence="2">
    <location>
        <begin position="146"/>
        <end position="230"/>
    </location>
</feature>
<feature type="compositionally biased region" description="Polar residues" evidence="2">
    <location>
        <begin position="197"/>
        <end position="218"/>
    </location>
</feature>
<feature type="compositionally biased region" description="Low complexity" evidence="2">
    <location>
        <begin position="847"/>
        <end position="859"/>
    </location>
</feature>
<dbReference type="InterPro" id="IPR013083">
    <property type="entry name" value="Znf_RING/FYVE/PHD"/>
</dbReference>
<feature type="region of interest" description="Disordered" evidence="2">
    <location>
        <begin position="847"/>
        <end position="1194"/>
    </location>
</feature>
<feature type="compositionally biased region" description="Basic and acidic residues" evidence="2">
    <location>
        <begin position="1078"/>
        <end position="1105"/>
    </location>
</feature>
<dbReference type="PROSITE" id="PS50089">
    <property type="entry name" value="ZF_RING_2"/>
    <property type="match status" value="1"/>
</dbReference>
<feature type="compositionally biased region" description="Basic and acidic residues" evidence="2">
    <location>
        <begin position="1033"/>
        <end position="1055"/>
    </location>
</feature>